<dbReference type="AlphaFoldDB" id="A0A419I2F3"/>
<comment type="caution">
    <text evidence="1">The sequence shown here is derived from an EMBL/GenBank/DDBJ whole genome shotgun (WGS) entry which is preliminary data.</text>
</comment>
<accession>A0A419I2F3</accession>
<evidence type="ECO:0000313" key="2">
    <source>
        <dbReference type="Proteomes" id="UP000285112"/>
    </source>
</evidence>
<reference evidence="1 2" key="1">
    <citation type="submission" date="2018-09" db="EMBL/GenBank/DDBJ databases">
        <title>YIM PH 21725 draft genome.</title>
        <authorList>
            <person name="Miao C."/>
        </authorList>
    </citation>
    <scope>NUCLEOTIDE SEQUENCE [LARGE SCALE GENOMIC DNA]</scope>
    <source>
        <strain evidence="2">YIM PH21725</strain>
    </source>
</reference>
<dbReference type="Proteomes" id="UP000285112">
    <property type="component" value="Unassembled WGS sequence"/>
</dbReference>
<name>A0A419I2F3_9PSEU</name>
<keyword evidence="2" id="KW-1185">Reference proteome</keyword>
<proteinExistence type="predicted"/>
<protein>
    <submittedName>
        <fullName evidence="1">Antitoxin</fullName>
    </submittedName>
</protein>
<dbReference type="OrthoDB" id="3290891at2"/>
<gene>
    <name evidence="1" type="ORF">D5S19_18145</name>
</gene>
<sequence length="82" mass="9002">MSRIEVYLPNELAERVRVAGLDVSAIVQHALFEALQRQATDAWLDALPAPRRKISHEAVMDAMDAARAELGEPRRAALGQPA</sequence>
<dbReference type="RefSeq" id="WP_120024530.1">
    <property type="nucleotide sequence ID" value="NZ_QZFV01000089.1"/>
</dbReference>
<evidence type="ECO:0000313" key="1">
    <source>
        <dbReference type="EMBL" id="RJQ84073.1"/>
    </source>
</evidence>
<dbReference type="EMBL" id="QZFV01000089">
    <property type="protein sequence ID" value="RJQ84073.1"/>
    <property type="molecule type" value="Genomic_DNA"/>
</dbReference>
<organism evidence="1 2">
    <name type="scientific">Amycolatopsis panacis</name>
    <dbReference type="NCBI Taxonomy" id="2340917"/>
    <lineage>
        <taxon>Bacteria</taxon>
        <taxon>Bacillati</taxon>
        <taxon>Actinomycetota</taxon>
        <taxon>Actinomycetes</taxon>
        <taxon>Pseudonocardiales</taxon>
        <taxon>Pseudonocardiaceae</taxon>
        <taxon>Amycolatopsis</taxon>
    </lineage>
</organism>